<dbReference type="Pfam" id="PF01547">
    <property type="entry name" value="SBP_bac_1"/>
    <property type="match status" value="1"/>
</dbReference>
<evidence type="ECO:0000313" key="1">
    <source>
        <dbReference type="EMBL" id="GCE22156.1"/>
    </source>
</evidence>
<dbReference type="SUPFAM" id="SSF53850">
    <property type="entry name" value="Periplasmic binding protein-like II"/>
    <property type="match status" value="1"/>
</dbReference>
<evidence type="ECO:0008006" key="3">
    <source>
        <dbReference type="Google" id="ProtNLM"/>
    </source>
</evidence>
<accession>A0A402ASR3</accession>
<sequence>MSIAGTISSQQNRRSFLKTAATATMGVAAFPDLFSACGNTASSTGKTVTLQYWDSFVSQAAWVDQEINLFQQAHPSIKIKKTTQAGNTFNTIYPLSVRSGKVPDVSTIPGPDPLAAQVQKGWYLDWNRWATDSWKVRFPPQSFLEGTNVFNGKIYSAQLNSSAPFVQLYTNDQVFKDAGLTNSDGSAMVPHTWDDVTRSAEAITRKSNGQIAGFAFSGGEGPIWFAFMLHVFVVGAGTPQGAFGADDRVGKFTYGSDRNYTDFIDLLLDWKEHGFIYSNVMSTKDEVQRRFFAQGKIGMITNGVWAQPTWKQDGFTKYSLSALISPATTPKAYYGRGNAGSEFVISAKTKHPDESWAWIDWLYSPAAGKRWVEMGEDASIYPQNNDPAKTKDRQFAQFLETTRLTRIRPNTLLRNPQTAKVVLNGVSPDIGDVLQGIFTGQIKDIQGSLQELDARWEAERARAIKAANQQGYKVSLSDYIFPDWDPTKDYIQK</sequence>
<dbReference type="AlphaFoldDB" id="A0A402ASR3"/>
<dbReference type="Gene3D" id="3.40.190.10">
    <property type="entry name" value="Periplasmic binding protein-like II"/>
    <property type="match status" value="1"/>
</dbReference>
<dbReference type="PROSITE" id="PS51318">
    <property type="entry name" value="TAT"/>
    <property type="match status" value="1"/>
</dbReference>
<evidence type="ECO:0000313" key="2">
    <source>
        <dbReference type="Proteomes" id="UP000287188"/>
    </source>
</evidence>
<proteinExistence type="predicted"/>
<dbReference type="InterPro" id="IPR006311">
    <property type="entry name" value="TAT_signal"/>
</dbReference>
<comment type="caution">
    <text evidence="1">The sequence shown here is derived from an EMBL/GenBank/DDBJ whole genome shotgun (WGS) entry which is preliminary data.</text>
</comment>
<dbReference type="Proteomes" id="UP000287188">
    <property type="component" value="Unassembled WGS sequence"/>
</dbReference>
<reference evidence="2" key="1">
    <citation type="submission" date="2018-12" db="EMBL/GenBank/DDBJ databases">
        <title>Tengunoibacter tsumagoiensis gen. nov., sp. nov., Dictyobacter kobayashii sp. nov., D. alpinus sp. nov., and D. joshuensis sp. nov. and description of Dictyobacteraceae fam. nov. within the order Ktedonobacterales isolated from Tengu-no-mugimeshi.</title>
        <authorList>
            <person name="Wang C.M."/>
            <person name="Zheng Y."/>
            <person name="Sakai Y."/>
            <person name="Toyoda A."/>
            <person name="Minakuchi Y."/>
            <person name="Abe K."/>
            <person name="Yokota A."/>
            <person name="Yabe S."/>
        </authorList>
    </citation>
    <scope>NUCLEOTIDE SEQUENCE [LARGE SCALE GENOMIC DNA]</scope>
    <source>
        <strain evidence="2">Uno11</strain>
    </source>
</reference>
<dbReference type="InterPro" id="IPR050490">
    <property type="entry name" value="Bact_solute-bd_prot1"/>
</dbReference>
<organism evidence="1 2">
    <name type="scientific">Dictyobacter kobayashii</name>
    <dbReference type="NCBI Taxonomy" id="2014872"/>
    <lineage>
        <taxon>Bacteria</taxon>
        <taxon>Bacillati</taxon>
        <taxon>Chloroflexota</taxon>
        <taxon>Ktedonobacteria</taxon>
        <taxon>Ktedonobacterales</taxon>
        <taxon>Dictyobacteraceae</taxon>
        <taxon>Dictyobacter</taxon>
    </lineage>
</organism>
<dbReference type="EMBL" id="BIFS01000002">
    <property type="protein sequence ID" value="GCE22156.1"/>
    <property type="molecule type" value="Genomic_DNA"/>
</dbReference>
<protein>
    <recommendedName>
        <fullName evidence="3">Sugar ABC transporter substrate-binding protein</fullName>
    </recommendedName>
</protein>
<dbReference type="PANTHER" id="PTHR43649">
    <property type="entry name" value="ARABINOSE-BINDING PROTEIN-RELATED"/>
    <property type="match status" value="1"/>
</dbReference>
<keyword evidence="2" id="KW-1185">Reference proteome</keyword>
<dbReference type="PANTHER" id="PTHR43649:SF12">
    <property type="entry name" value="DIACETYLCHITOBIOSE BINDING PROTEIN DASA"/>
    <property type="match status" value="1"/>
</dbReference>
<gene>
    <name evidence="1" type="ORF">KDK_59560</name>
</gene>
<name>A0A402ASR3_9CHLR</name>
<dbReference type="InterPro" id="IPR006059">
    <property type="entry name" value="SBP"/>
</dbReference>
<dbReference type="RefSeq" id="WP_161977758.1">
    <property type="nucleotide sequence ID" value="NZ_BIFS01000002.1"/>
</dbReference>